<proteinExistence type="predicted"/>
<feature type="non-terminal residue" evidence="2">
    <location>
        <position position="1"/>
    </location>
</feature>
<feature type="region of interest" description="Disordered" evidence="1">
    <location>
        <begin position="131"/>
        <end position="164"/>
    </location>
</feature>
<organism evidence="2">
    <name type="scientific">Arion vulgaris</name>
    <dbReference type="NCBI Taxonomy" id="1028688"/>
    <lineage>
        <taxon>Eukaryota</taxon>
        <taxon>Metazoa</taxon>
        <taxon>Spiralia</taxon>
        <taxon>Lophotrochozoa</taxon>
        <taxon>Mollusca</taxon>
        <taxon>Gastropoda</taxon>
        <taxon>Heterobranchia</taxon>
        <taxon>Euthyneura</taxon>
        <taxon>Panpulmonata</taxon>
        <taxon>Eupulmonata</taxon>
        <taxon>Stylommatophora</taxon>
        <taxon>Helicina</taxon>
        <taxon>Arionoidea</taxon>
        <taxon>Arionidae</taxon>
        <taxon>Arion</taxon>
    </lineage>
</organism>
<gene>
    <name evidence="2" type="primary">ORF8414</name>
</gene>
<feature type="region of interest" description="Disordered" evidence="1">
    <location>
        <begin position="263"/>
        <end position="362"/>
    </location>
</feature>
<evidence type="ECO:0000256" key="1">
    <source>
        <dbReference type="SAM" id="MobiDB-lite"/>
    </source>
</evidence>
<feature type="region of interest" description="Disordered" evidence="1">
    <location>
        <begin position="1"/>
        <end position="24"/>
    </location>
</feature>
<feature type="compositionally biased region" description="Basic residues" evidence="1">
    <location>
        <begin position="12"/>
        <end position="22"/>
    </location>
</feature>
<dbReference type="EMBL" id="HACG01002779">
    <property type="protein sequence ID" value="CEK49644.1"/>
    <property type="molecule type" value="Transcribed_RNA"/>
</dbReference>
<feature type="non-terminal residue" evidence="2">
    <location>
        <position position="362"/>
    </location>
</feature>
<reference evidence="2" key="1">
    <citation type="submission" date="2014-12" db="EMBL/GenBank/DDBJ databases">
        <title>Insight into the proteome of Arion vulgaris.</title>
        <authorList>
            <person name="Aradska J."/>
            <person name="Bulat T."/>
            <person name="Smidak R."/>
            <person name="Sarate P."/>
            <person name="Gangsoo J."/>
            <person name="Sialana F."/>
            <person name="Bilban M."/>
            <person name="Lubec G."/>
        </authorList>
    </citation>
    <scope>NUCLEOTIDE SEQUENCE</scope>
    <source>
        <tissue evidence="2">Skin</tissue>
    </source>
</reference>
<feature type="compositionally biased region" description="Polar residues" evidence="1">
    <location>
        <begin position="263"/>
        <end position="288"/>
    </location>
</feature>
<protein>
    <submittedName>
        <fullName evidence="2">Uncharacterized protein</fullName>
    </submittedName>
</protein>
<feature type="compositionally biased region" description="Polar residues" evidence="1">
    <location>
        <begin position="153"/>
        <end position="164"/>
    </location>
</feature>
<feature type="compositionally biased region" description="Basic and acidic residues" evidence="1">
    <location>
        <begin position="143"/>
        <end position="152"/>
    </location>
</feature>
<dbReference type="AlphaFoldDB" id="A0A0B6Y0F6"/>
<accession>A0A0B6Y0F6</accession>
<name>A0A0B6Y0F6_9EUPU</name>
<sequence>VLEAQNEATTKSKPRVVSKGKKRTDGHVFDKVTVTIATDIAVPDKVRRVSSSDREPYVKRELISPLPMPEIIVPDTERNNQEQTQIDKQAIDVKMHSPDHKAMPVTGGKDCDTVKLAEKTAVVGKKKTVPNFLDVNSGEESDEQRQDQHKDTTTSPSYNAEVGNVQTTVLPQASRDDTQARLDYLESQSQHRNFSNSPGHNFQFNPGSYSQGRPPFSQHHQVMVSSPNLVQVRHDSGPPAHNSNMQNTVTHNGPPGLIRGFSDSMTRHSGTGSGNTAVPSVRVPSSFTGRGPRPNSGHPFHPGLGHSPQGLEPGQSVAHVNHEHHMSHPSFQSVPVSAHTAASPGGGHARAGMLQQRRGGMR</sequence>
<evidence type="ECO:0000313" key="2">
    <source>
        <dbReference type="EMBL" id="CEK49644.1"/>
    </source>
</evidence>
<feature type="compositionally biased region" description="Polar residues" evidence="1">
    <location>
        <begin position="1"/>
        <end position="11"/>
    </location>
</feature>